<dbReference type="KEGG" id="vih:AB0763_17160"/>
<dbReference type="RefSeq" id="WP_306099665.1">
    <property type="nucleotide sequence ID" value="NZ_CP162602.1"/>
</dbReference>
<feature type="transmembrane region" description="Helical" evidence="6">
    <location>
        <begin position="71"/>
        <end position="92"/>
    </location>
</feature>
<dbReference type="AlphaFoldDB" id="A0AB39HH76"/>
<dbReference type="PANTHER" id="PTHR30086">
    <property type="entry name" value="ARGININE EXPORTER PROTEIN ARGO"/>
    <property type="match status" value="1"/>
</dbReference>
<dbReference type="GO" id="GO:0042970">
    <property type="term" value="F:homoserine transmembrane transporter activity"/>
    <property type="evidence" value="ECO:0007669"/>
    <property type="project" value="TreeGrafter"/>
</dbReference>
<evidence type="ECO:0000256" key="3">
    <source>
        <dbReference type="ARBA" id="ARBA00022692"/>
    </source>
</evidence>
<dbReference type="InterPro" id="IPR001123">
    <property type="entry name" value="LeuE-type"/>
</dbReference>
<dbReference type="GO" id="GO:0005886">
    <property type="term" value="C:plasma membrane"/>
    <property type="evidence" value="ECO:0007669"/>
    <property type="project" value="UniProtKB-SubCell"/>
</dbReference>
<evidence type="ECO:0000313" key="7">
    <source>
        <dbReference type="EMBL" id="XDK26752.1"/>
    </source>
</evidence>
<feature type="transmembrane region" description="Helical" evidence="6">
    <location>
        <begin position="40"/>
        <end position="65"/>
    </location>
</feature>
<dbReference type="EMBL" id="CP162602">
    <property type="protein sequence ID" value="XDK26752.1"/>
    <property type="molecule type" value="Genomic_DNA"/>
</dbReference>
<feature type="transmembrane region" description="Helical" evidence="6">
    <location>
        <begin position="151"/>
        <end position="174"/>
    </location>
</feature>
<name>A0AB39HH76_9VIBR</name>
<feature type="transmembrane region" description="Helical" evidence="6">
    <location>
        <begin position="186"/>
        <end position="204"/>
    </location>
</feature>
<accession>A0AB39HH76</accession>
<organism evidence="7">
    <name type="scientific">Vibrio sp. HB236076</name>
    <dbReference type="NCBI Taxonomy" id="3232307"/>
    <lineage>
        <taxon>Bacteria</taxon>
        <taxon>Pseudomonadati</taxon>
        <taxon>Pseudomonadota</taxon>
        <taxon>Gammaproteobacteria</taxon>
        <taxon>Vibrionales</taxon>
        <taxon>Vibrionaceae</taxon>
        <taxon>Vibrio</taxon>
    </lineage>
</organism>
<dbReference type="PIRSF" id="PIRSF006324">
    <property type="entry name" value="LeuE"/>
    <property type="match status" value="1"/>
</dbReference>
<sequence>MNSALLAMFIPTFFFVSITPGMCMTLALSLGMSIGYKRTLWMMAGEVVGVALVAIAAVIGVATVMLNYPMLFIGFKIIGASYLFYLGVQLWLSRGKLALSQETKTQQGTDWELVVQGFVTAIANPKGWAFMVSLLPPFIDQSHALTPQLAFLVSIIMLSEFICMTLYATGGKGLKKLLGDDKNVRLMNRIAGSLMMMVAIWLVMS</sequence>
<geneLocation type="plasmid" evidence="7">
    <name>p-HB236076</name>
</geneLocation>
<keyword evidence="3 6" id="KW-0812">Transmembrane</keyword>
<evidence type="ECO:0000256" key="4">
    <source>
        <dbReference type="ARBA" id="ARBA00022989"/>
    </source>
</evidence>
<keyword evidence="2" id="KW-1003">Cell membrane</keyword>
<feature type="transmembrane region" description="Helical" evidence="6">
    <location>
        <begin position="6"/>
        <end position="28"/>
    </location>
</feature>
<evidence type="ECO:0000256" key="5">
    <source>
        <dbReference type="ARBA" id="ARBA00023136"/>
    </source>
</evidence>
<reference evidence="7" key="1">
    <citation type="submission" date="2024-07" db="EMBL/GenBank/DDBJ databases">
        <title>Genome Analysis of a Potential Novel Vibrio Species Secreting pH- and Thermo-stable Alginate Lyase and its Application in Producing Alginate Oligosaccharides.</title>
        <authorList>
            <person name="Huang H."/>
            <person name="Bao K."/>
        </authorList>
    </citation>
    <scope>NUCLEOTIDE SEQUENCE</scope>
    <source>
        <strain evidence="7">HB236076</strain>
        <plasmid evidence="7">p-HB236076</plasmid>
    </source>
</reference>
<keyword evidence="4 6" id="KW-1133">Transmembrane helix</keyword>
<comment type="subcellular location">
    <subcellularLocation>
        <location evidence="1">Cell membrane</location>
        <topology evidence="1">Multi-pass membrane protein</topology>
    </subcellularLocation>
</comment>
<gene>
    <name evidence="7" type="ORF">AB0763_17160</name>
</gene>
<keyword evidence="5 6" id="KW-0472">Membrane</keyword>
<evidence type="ECO:0000256" key="2">
    <source>
        <dbReference type="ARBA" id="ARBA00022475"/>
    </source>
</evidence>
<proteinExistence type="predicted"/>
<dbReference type="Pfam" id="PF01810">
    <property type="entry name" value="LysE"/>
    <property type="match status" value="1"/>
</dbReference>
<dbReference type="PANTHER" id="PTHR30086:SF5">
    <property type="entry name" value="HOMOGENTISATE EXPORT PROTEIN"/>
    <property type="match status" value="1"/>
</dbReference>
<evidence type="ECO:0000256" key="6">
    <source>
        <dbReference type="SAM" id="Phobius"/>
    </source>
</evidence>
<protein>
    <submittedName>
        <fullName evidence="7">LysE family translocator</fullName>
    </submittedName>
</protein>
<evidence type="ECO:0000256" key="1">
    <source>
        <dbReference type="ARBA" id="ARBA00004651"/>
    </source>
</evidence>
<keyword evidence="7" id="KW-0614">Plasmid</keyword>